<evidence type="ECO:0000259" key="2">
    <source>
        <dbReference type="PROSITE" id="PS50076"/>
    </source>
</evidence>
<dbReference type="InterPro" id="IPR001623">
    <property type="entry name" value="DnaJ_domain"/>
</dbReference>
<evidence type="ECO:0000313" key="3">
    <source>
        <dbReference type="EMBL" id="JAT75193.1"/>
    </source>
</evidence>
<sequence>AGCGGSLAAPMLCPANPVQSTKWWGRSAPDHQLCVFATVLGQPRHSYSHMISCCLLCGQRRSTRACQHYWGASERPPEWRPAQLEVIRDTNGILGMLSSPLDKSYRADFGLTIPAMLHVLMTSTSRRAGQGLVRLTSSHCASFSSASDEGVKELRRARRASNRRLRELCKGLDRGANTVWSNPVQGSDPRLSEEDAWLQLLLRQCRSRRKARRMAASWRADTGEARGAGHSFNTTGPDRDEGQGTGSAHWWWRREFRGEAPGGQWRSQRGQTSQTQGDPGAADNFCGQGPHHPHARELAVLGMSPAHSLTRKALRLSFLEVARRWHPDLHPPDRRAAAEAQFKSAQAAYDKLVSLLPSS</sequence>
<protein>
    <recommendedName>
        <fullName evidence="2">J domain-containing protein</fullName>
    </recommendedName>
</protein>
<feature type="region of interest" description="Disordered" evidence="1">
    <location>
        <begin position="260"/>
        <end position="293"/>
    </location>
</feature>
<dbReference type="Gene3D" id="1.10.287.110">
    <property type="entry name" value="DnaJ domain"/>
    <property type="match status" value="1"/>
</dbReference>
<name>A0A1D2A8E1_AUXPR</name>
<dbReference type="AlphaFoldDB" id="A0A1D2A8E1"/>
<feature type="non-terminal residue" evidence="3">
    <location>
        <position position="1"/>
    </location>
</feature>
<feature type="compositionally biased region" description="Polar residues" evidence="1">
    <location>
        <begin position="265"/>
        <end position="277"/>
    </location>
</feature>
<reference evidence="3" key="1">
    <citation type="submission" date="2015-08" db="EMBL/GenBank/DDBJ databases">
        <authorList>
            <person name="Babu N.S."/>
            <person name="Beckwith C.J."/>
            <person name="Beseler K.G."/>
            <person name="Brison A."/>
            <person name="Carone J.V."/>
            <person name="Caskin T.P."/>
            <person name="Diamond M."/>
            <person name="Durham M.E."/>
            <person name="Foxe J.M."/>
            <person name="Go M."/>
            <person name="Henderson B.A."/>
            <person name="Jones I.B."/>
            <person name="McGettigan J.A."/>
            <person name="Micheletti S.J."/>
            <person name="Nasrallah M.E."/>
            <person name="Ortiz D."/>
            <person name="Piller C.R."/>
            <person name="Privatt S.R."/>
            <person name="Schneider S.L."/>
            <person name="Sharp S."/>
            <person name="Smith T.C."/>
            <person name="Stanton J.D."/>
            <person name="Ullery H.E."/>
            <person name="Wilson R.J."/>
            <person name="Serrano M.G."/>
            <person name="Buck G."/>
            <person name="Lee V."/>
            <person name="Wang Y."/>
            <person name="Carvalho R."/>
            <person name="Voegtly L."/>
            <person name="Shi R."/>
            <person name="Duckworth R."/>
            <person name="Johnson A."/>
            <person name="Loviza R."/>
            <person name="Walstead R."/>
            <person name="Shah Z."/>
            <person name="Kiflezghi M."/>
            <person name="Wade K."/>
            <person name="Ball S.L."/>
            <person name="Bradley K.W."/>
            <person name="Asai D.J."/>
            <person name="Bowman C.A."/>
            <person name="Russell D.A."/>
            <person name="Pope W.H."/>
            <person name="Jacobs-Sera D."/>
            <person name="Hendrix R.W."/>
            <person name="Hatfull G.F."/>
        </authorList>
    </citation>
    <scope>NUCLEOTIDE SEQUENCE</scope>
</reference>
<proteinExistence type="predicted"/>
<organism evidence="3">
    <name type="scientific">Auxenochlorella protothecoides</name>
    <name type="common">Green microalga</name>
    <name type="synonym">Chlorella protothecoides</name>
    <dbReference type="NCBI Taxonomy" id="3075"/>
    <lineage>
        <taxon>Eukaryota</taxon>
        <taxon>Viridiplantae</taxon>
        <taxon>Chlorophyta</taxon>
        <taxon>core chlorophytes</taxon>
        <taxon>Trebouxiophyceae</taxon>
        <taxon>Chlorellales</taxon>
        <taxon>Chlorellaceae</taxon>
        <taxon>Auxenochlorella</taxon>
    </lineage>
</organism>
<gene>
    <name evidence="3" type="ORF">g.8512</name>
</gene>
<evidence type="ECO:0000256" key="1">
    <source>
        <dbReference type="SAM" id="MobiDB-lite"/>
    </source>
</evidence>
<feature type="domain" description="J" evidence="2">
    <location>
        <begin position="296"/>
        <end position="357"/>
    </location>
</feature>
<accession>A0A1D2A8E1</accession>
<dbReference type="PROSITE" id="PS50076">
    <property type="entry name" value="DNAJ_2"/>
    <property type="match status" value="1"/>
</dbReference>
<dbReference type="InterPro" id="IPR036869">
    <property type="entry name" value="J_dom_sf"/>
</dbReference>
<dbReference type="EMBL" id="GDKF01003429">
    <property type="protein sequence ID" value="JAT75193.1"/>
    <property type="molecule type" value="Transcribed_RNA"/>
</dbReference>
<dbReference type="SUPFAM" id="SSF46565">
    <property type="entry name" value="Chaperone J-domain"/>
    <property type="match status" value="1"/>
</dbReference>
<feature type="region of interest" description="Disordered" evidence="1">
    <location>
        <begin position="217"/>
        <end position="246"/>
    </location>
</feature>
<dbReference type="CDD" id="cd06257">
    <property type="entry name" value="DnaJ"/>
    <property type="match status" value="1"/>
</dbReference>